<sequence length="136" mass="15495">MAATGKPQGMAVAGCNYVAQDQIWKSHVDHEKVAAKDWPENWNFLTTKYEDLVKDDFPEREKVKRDIPTPLRIPPVTPIEKYIKVGPSPKPFPATTSRVIGWRSTEKEHMLEKYGRYCKSKGGLVKQLGWPQEGVD</sequence>
<organism evidence="1 2">
    <name type="scientific">Owenia fusiformis</name>
    <name type="common">Polychaete worm</name>
    <dbReference type="NCBI Taxonomy" id="6347"/>
    <lineage>
        <taxon>Eukaryota</taxon>
        <taxon>Metazoa</taxon>
        <taxon>Spiralia</taxon>
        <taxon>Lophotrochozoa</taxon>
        <taxon>Annelida</taxon>
        <taxon>Polychaeta</taxon>
        <taxon>Sedentaria</taxon>
        <taxon>Canalipalpata</taxon>
        <taxon>Sabellida</taxon>
        <taxon>Oweniida</taxon>
        <taxon>Oweniidae</taxon>
        <taxon>Owenia</taxon>
    </lineage>
</organism>
<name>A0A8S4NGJ5_OWEFU</name>
<dbReference type="EMBL" id="CAIIXF020000003">
    <property type="protein sequence ID" value="CAH1780127.1"/>
    <property type="molecule type" value="Genomic_DNA"/>
</dbReference>
<gene>
    <name evidence="1" type="ORF">OFUS_LOCUS6858</name>
</gene>
<dbReference type="OrthoDB" id="10031946at2759"/>
<evidence type="ECO:0000313" key="2">
    <source>
        <dbReference type="Proteomes" id="UP000749559"/>
    </source>
</evidence>
<dbReference type="PANTHER" id="PTHR31909">
    <property type="entry name" value="CHROMOSOME 20 ORF85 FAMILY MEMBER"/>
    <property type="match status" value="1"/>
</dbReference>
<accession>A0A8S4NGJ5</accession>
<keyword evidence="2" id="KW-1185">Reference proteome</keyword>
<reference evidence="1" key="1">
    <citation type="submission" date="2022-03" db="EMBL/GenBank/DDBJ databases">
        <authorList>
            <person name="Martin C."/>
        </authorList>
    </citation>
    <scope>NUCLEOTIDE SEQUENCE</scope>
</reference>
<evidence type="ECO:0000313" key="1">
    <source>
        <dbReference type="EMBL" id="CAH1780127.1"/>
    </source>
</evidence>
<dbReference type="PANTHER" id="PTHR31909:SF3">
    <property type="entry name" value="SIMILAR TO PROTEIN C20ORF85 HOMOLOG"/>
    <property type="match status" value="1"/>
</dbReference>
<comment type="caution">
    <text evidence="1">The sequence shown here is derived from an EMBL/GenBank/DDBJ whole genome shotgun (WGS) entry which is preliminary data.</text>
</comment>
<dbReference type="AlphaFoldDB" id="A0A8S4NGJ5"/>
<dbReference type="Pfam" id="PF14945">
    <property type="entry name" value="LLC1"/>
    <property type="match status" value="1"/>
</dbReference>
<proteinExistence type="predicted"/>
<dbReference type="InterPro" id="IPR020339">
    <property type="entry name" value="C20orf85-like"/>
</dbReference>
<dbReference type="Proteomes" id="UP000749559">
    <property type="component" value="Unassembled WGS sequence"/>
</dbReference>
<protein>
    <submittedName>
        <fullName evidence="1">Uncharacterized protein</fullName>
    </submittedName>
</protein>